<feature type="domain" description="C2H2-type" evidence="8">
    <location>
        <begin position="88"/>
        <end position="110"/>
    </location>
</feature>
<feature type="compositionally biased region" description="Polar residues" evidence="7">
    <location>
        <begin position="1"/>
        <end position="14"/>
    </location>
</feature>
<dbReference type="Proteomes" id="UP000235145">
    <property type="component" value="Unassembled WGS sequence"/>
</dbReference>
<evidence type="ECO:0000313" key="9">
    <source>
        <dbReference type="EMBL" id="KAJ0205218.1"/>
    </source>
</evidence>
<comment type="caution">
    <text evidence="9">The sequence shown here is derived from an EMBL/GenBank/DDBJ whole genome shotgun (WGS) entry which is preliminary data.</text>
</comment>
<evidence type="ECO:0000256" key="1">
    <source>
        <dbReference type="ARBA" id="ARBA00004123"/>
    </source>
</evidence>
<dbReference type="EMBL" id="NBSK02000005">
    <property type="protein sequence ID" value="KAJ0205218.1"/>
    <property type="molecule type" value="Genomic_DNA"/>
</dbReference>
<proteinExistence type="predicted"/>
<dbReference type="InterPro" id="IPR013087">
    <property type="entry name" value="Znf_C2H2_type"/>
</dbReference>
<evidence type="ECO:0000256" key="5">
    <source>
        <dbReference type="ARBA" id="ARBA00022833"/>
    </source>
</evidence>
<keyword evidence="10" id="KW-1185">Reference proteome</keyword>
<evidence type="ECO:0000256" key="6">
    <source>
        <dbReference type="ARBA" id="ARBA00023242"/>
    </source>
</evidence>
<dbReference type="InterPro" id="IPR003604">
    <property type="entry name" value="Matrin/U1-like-C_Znf_C2H2"/>
</dbReference>
<comment type="subcellular location">
    <subcellularLocation>
        <location evidence="1">Nucleus</location>
    </subcellularLocation>
</comment>
<evidence type="ECO:0000313" key="10">
    <source>
        <dbReference type="Proteomes" id="UP000235145"/>
    </source>
</evidence>
<keyword evidence="6" id="KW-0539">Nucleus</keyword>
<dbReference type="GO" id="GO:0008270">
    <property type="term" value="F:zinc ion binding"/>
    <property type="evidence" value="ECO:0007669"/>
    <property type="project" value="UniProtKB-KW"/>
</dbReference>
<dbReference type="PANTHER" id="PTHR46144">
    <property type="entry name" value="ZINC FINGER PROTEIN 385B-LIKE"/>
    <property type="match status" value="1"/>
</dbReference>
<protein>
    <recommendedName>
        <fullName evidence="8">C2H2-type domain-containing protein</fullName>
    </recommendedName>
</protein>
<evidence type="ECO:0000256" key="4">
    <source>
        <dbReference type="ARBA" id="ARBA00022771"/>
    </source>
</evidence>
<dbReference type="PANTHER" id="PTHR46144:SF6">
    <property type="entry name" value="C2H2-TYPE DOMAIN-CONTAINING PROTEIN"/>
    <property type="match status" value="1"/>
</dbReference>
<organism evidence="9 10">
    <name type="scientific">Lactuca sativa</name>
    <name type="common">Garden lettuce</name>
    <dbReference type="NCBI Taxonomy" id="4236"/>
    <lineage>
        <taxon>Eukaryota</taxon>
        <taxon>Viridiplantae</taxon>
        <taxon>Streptophyta</taxon>
        <taxon>Embryophyta</taxon>
        <taxon>Tracheophyta</taxon>
        <taxon>Spermatophyta</taxon>
        <taxon>Magnoliopsida</taxon>
        <taxon>eudicotyledons</taxon>
        <taxon>Gunneridae</taxon>
        <taxon>Pentapetalae</taxon>
        <taxon>asterids</taxon>
        <taxon>campanulids</taxon>
        <taxon>Asterales</taxon>
        <taxon>Asteraceae</taxon>
        <taxon>Cichorioideae</taxon>
        <taxon>Cichorieae</taxon>
        <taxon>Lactucinae</taxon>
        <taxon>Lactuca</taxon>
    </lineage>
</organism>
<keyword evidence="4" id="KW-0863">Zinc-finger</keyword>
<keyword evidence="3" id="KW-0677">Repeat</keyword>
<dbReference type="GO" id="GO:0005634">
    <property type="term" value="C:nucleus"/>
    <property type="evidence" value="ECO:0007669"/>
    <property type="project" value="UniProtKB-SubCell"/>
</dbReference>
<dbReference type="Gramene" id="rna-gnl|WGS:NBSK|LSAT_5X21960_mrna">
    <property type="protein sequence ID" value="cds-PLY72601.1"/>
    <property type="gene ID" value="gene-LSAT_5X21960"/>
</dbReference>
<dbReference type="InterPro" id="IPR036236">
    <property type="entry name" value="Znf_C2H2_sf"/>
</dbReference>
<dbReference type="SMART" id="SM00355">
    <property type="entry name" value="ZnF_C2H2"/>
    <property type="match status" value="5"/>
</dbReference>
<name>A0A9R1VHP7_LACSA</name>
<evidence type="ECO:0000256" key="3">
    <source>
        <dbReference type="ARBA" id="ARBA00022737"/>
    </source>
</evidence>
<feature type="region of interest" description="Disordered" evidence="7">
    <location>
        <begin position="204"/>
        <end position="226"/>
    </location>
</feature>
<gene>
    <name evidence="9" type="ORF">LSAT_V11C500236800</name>
</gene>
<dbReference type="Pfam" id="PF12874">
    <property type="entry name" value="zf-met"/>
    <property type="match status" value="4"/>
</dbReference>
<dbReference type="GO" id="GO:0003676">
    <property type="term" value="F:nucleic acid binding"/>
    <property type="evidence" value="ECO:0007669"/>
    <property type="project" value="InterPro"/>
</dbReference>
<dbReference type="AlphaFoldDB" id="A0A9R1VHP7"/>
<feature type="region of interest" description="Disordered" evidence="7">
    <location>
        <begin position="1"/>
        <end position="34"/>
    </location>
</feature>
<evidence type="ECO:0000256" key="2">
    <source>
        <dbReference type="ARBA" id="ARBA00022723"/>
    </source>
</evidence>
<dbReference type="InterPro" id="IPR051868">
    <property type="entry name" value="ZN346_ZMAT4"/>
</dbReference>
<dbReference type="PROSITE" id="PS00028">
    <property type="entry name" value="ZINC_FINGER_C2H2_1"/>
    <property type="match status" value="1"/>
</dbReference>
<dbReference type="SMART" id="SM00451">
    <property type="entry name" value="ZnF_U1"/>
    <property type="match status" value="5"/>
</dbReference>
<feature type="region of interest" description="Disordered" evidence="7">
    <location>
        <begin position="304"/>
        <end position="326"/>
    </location>
</feature>
<feature type="region of interest" description="Disordered" evidence="7">
    <location>
        <begin position="333"/>
        <end position="352"/>
    </location>
</feature>
<dbReference type="SUPFAM" id="SSF57667">
    <property type="entry name" value="beta-beta-alpha zinc fingers"/>
    <property type="match status" value="5"/>
</dbReference>
<feature type="region of interest" description="Disordered" evidence="7">
    <location>
        <begin position="123"/>
        <end position="148"/>
    </location>
</feature>
<evidence type="ECO:0000256" key="7">
    <source>
        <dbReference type="SAM" id="MobiDB-lite"/>
    </source>
</evidence>
<keyword evidence="5" id="KW-0862">Zinc</keyword>
<keyword evidence="2" id="KW-0479">Metal-binding</keyword>
<dbReference type="Gene3D" id="3.30.160.60">
    <property type="entry name" value="Classic Zinc Finger"/>
    <property type="match status" value="5"/>
</dbReference>
<feature type="compositionally biased region" description="Pro residues" evidence="7">
    <location>
        <begin position="126"/>
        <end position="135"/>
    </location>
</feature>
<sequence length="411" mass="44704">MSGEQQQLDITNPNPNSPHADASISMYEDSRGFDGLGARPAFELDRAAGPQSGMIPQTTDSTTYEHHVVNDAIVTTRSQPKSIQSMQCEVCNVTCDTKDVLEKHKQGKKHLKNMQKLAISSVISPKMPPPTPTPTPTASETSVEELENKKHKLLQNGASVDKFLYCETCNAVCNNQNAFQAHLAGKKHSAKVMMQLVVTNGVVNTTSESDPKDPTPEPEVQTNNNPNPIRCQLCKINCSSIEVLNTHMSGKKHLKKLKESDQIPDPSLTLINSQQGKPVWCQLCGISCDTYDVFKTHLSGKKHKKNLEKSEKPVGPTTTTTGGGMLQNEEGKVVNVDGNGSDRKTKRVGGDEDMEAKRQKILQGGGALDALRICTVCNVVCSSPTVYDSHVAGRKHAANAMLVKQAETHEI</sequence>
<dbReference type="Pfam" id="PF12171">
    <property type="entry name" value="zf-C2H2_jaz"/>
    <property type="match status" value="1"/>
</dbReference>
<accession>A0A9R1VHP7</accession>
<dbReference type="InterPro" id="IPR022755">
    <property type="entry name" value="Znf_C2H2_jaz"/>
</dbReference>
<reference evidence="9 10" key="1">
    <citation type="journal article" date="2017" name="Nat. Commun.">
        <title>Genome assembly with in vitro proximity ligation data and whole-genome triplication in lettuce.</title>
        <authorList>
            <person name="Reyes-Chin-Wo S."/>
            <person name="Wang Z."/>
            <person name="Yang X."/>
            <person name="Kozik A."/>
            <person name="Arikit S."/>
            <person name="Song C."/>
            <person name="Xia L."/>
            <person name="Froenicke L."/>
            <person name="Lavelle D.O."/>
            <person name="Truco M.J."/>
            <person name="Xia R."/>
            <person name="Zhu S."/>
            <person name="Xu C."/>
            <person name="Xu H."/>
            <person name="Xu X."/>
            <person name="Cox K."/>
            <person name="Korf I."/>
            <person name="Meyers B.C."/>
            <person name="Michelmore R.W."/>
        </authorList>
    </citation>
    <scope>NUCLEOTIDE SEQUENCE [LARGE SCALE GENOMIC DNA]</scope>
    <source>
        <strain evidence="10">cv. Salinas</strain>
        <tissue evidence="9">Seedlings</tissue>
    </source>
</reference>
<evidence type="ECO:0000259" key="8">
    <source>
        <dbReference type="PROSITE" id="PS00028"/>
    </source>
</evidence>